<name>A0ABT4H7M7_PAEAL</name>
<reference evidence="1 2" key="1">
    <citation type="submission" date="2022-05" db="EMBL/GenBank/DDBJ databases">
        <title>Genome Sequencing of Bee-Associated Microbes.</title>
        <authorList>
            <person name="Dunlap C."/>
        </authorList>
    </citation>
    <scope>NUCLEOTIDE SEQUENCE [LARGE SCALE GENOMIC DNA]</scope>
    <source>
        <strain evidence="1 2">NRRL B-04010</strain>
    </source>
</reference>
<organism evidence="1 2">
    <name type="scientific">Paenibacillus alvei</name>
    <name type="common">Bacillus alvei</name>
    <dbReference type="NCBI Taxonomy" id="44250"/>
    <lineage>
        <taxon>Bacteria</taxon>
        <taxon>Bacillati</taxon>
        <taxon>Bacillota</taxon>
        <taxon>Bacilli</taxon>
        <taxon>Bacillales</taxon>
        <taxon>Paenibacillaceae</taxon>
        <taxon>Paenibacillus</taxon>
    </lineage>
</organism>
<evidence type="ECO:0000313" key="2">
    <source>
        <dbReference type="Proteomes" id="UP001527181"/>
    </source>
</evidence>
<dbReference type="EMBL" id="JAMDNP010000119">
    <property type="protein sequence ID" value="MCY9764773.1"/>
    <property type="molecule type" value="Genomic_DNA"/>
</dbReference>
<proteinExistence type="predicted"/>
<dbReference type="Pfam" id="PF10844">
    <property type="entry name" value="DUF2577"/>
    <property type="match status" value="1"/>
</dbReference>
<sequence>MLSDHIKKLARLSNDEAVPMKIMFGSVEKASPLKVLVDNRFVVDDEMLIVPDGVTLQVGDRAILLRDAGGQQFLVMGRVGDADTA</sequence>
<dbReference type="Proteomes" id="UP001527181">
    <property type="component" value="Unassembled WGS sequence"/>
</dbReference>
<dbReference type="RefSeq" id="WP_268600632.1">
    <property type="nucleotide sequence ID" value="NZ_JAMDNP010000119.1"/>
</dbReference>
<gene>
    <name evidence="1" type="ORF">M5X12_30225</name>
</gene>
<keyword evidence="2" id="KW-1185">Reference proteome</keyword>
<evidence type="ECO:0000313" key="1">
    <source>
        <dbReference type="EMBL" id="MCY9764773.1"/>
    </source>
</evidence>
<dbReference type="InterPro" id="IPR022555">
    <property type="entry name" value="DUF2577"/>
</dbReference>
<protein>
    <submittedName>
        <fullName evidence="1">DUF2577 domain-containing protein</fullName>
    </submittedName>
</protein>
<accession>A0ABT4H7M7</accession>
<comment type="caution">
    <text evidence="1">The sequence shown here is derived from an EMBL/GenBank/DDBJ whole genome shotgun (WGS) entry which is preliminary data.</text>
</comment>